<protein>
    <submittedName>
        <fullName evidence="1">Uncharacterized protein</fullName>
    </submittedName>
</protein>
<dbReference type="Proteomes" id="UP000317243">
    <property type="component" value="Unassembled WGS sequence"/>
</dbReference>
<reference evidence="1 2" key="1">
    <citation type="submission" date="2019-02" db="EMBL/GenBank/DDBJ databases">
        <title>Deep-cultivation of Planctomycetes and their phenomic and genomic characterization uncovers novel biology.</title>
        <authorList>
            <person name="Wiegand S."/>
            <person name="Jogler M."/>
            <person name="Boedeker C."/>
            <person name="Pinto D."/>
            <person name="Vollmers J."/>
            <person name="Rivas-Marin E."/>
            <person name="Kohn T."/>
            <person name="Peeters S.H."/>
            <person name="Heuer A."/>
            <person name="Rast P."/>
            <person name="Oberbeckmann S."/>
            <person name="Bunk B."/>
            <person name="Jeske O."/>
            <person name="Meyerdierks A."/>
            <person name="Storesund J.E."/>
            <person name="Kallscheuer N."/>
            <person name="Luecker S."/>
            <person name="Lage O.M."/>
            <person name="Pohl T."/>
            <person name="Merkel B.J."/>
            <person name="Hornburger P."/>
            <person name="Mueller R.-W."/>
            <person name="Bruemmer F."/>
            <person name="Labrenz M."/>
            <person name="Spormann A.M."/>
            <person name="Op Den Camp H."/>
            <person name="Overmann J."/>
            <person name="Amann R."/>
            <person name="Jetten M.S.M."/>
            <person name="Mascher T."/>
            <person name="Medema M.H."/>
            <person name="Devos D.P."/>
            <person name="Kaster A.-K."/>
            <person name="Ovreas L."/>
            <person name="Rohde M."/>
            <person name="Galperin M.Y."/>
            <person name="Jogler C."/>
        </authorList>
    </citation>
    <scope>NUCLEOTIDE SEQUENCE [LARGE SCALE GENOMIC DNA]</scope>
    <source>
        <strain evidence="1 2">KOR42</strain>
    </source>
</reference>
<keyword evidence="2" id="KW-1185">Reference proteome</keyword>
<evidence type="ECO:0000313" key="1">
    <source>
        <dbReference type="EMBL" id="TWT58063.1"/>
    </source>
</evidence>
<organism evidence="1 2">
    <name type="scientific">Thalassoglobus neptunius</name>
    <dbReference type="NCBI Taxonomy" id="1938619"/>
    <lineage>
        <taxon>Bacteria</taxon>
        <taxon>Pseudomonadati</taxon>
        <taxon>Planctomycetota</taxon>
        <taxon>Planctomycetia</taxon>
        <taxon>Planctomycetales</taxon>
        <taxon>Planctomycetaceae</taxon>
        <taxon>Thalassoglobus</taxon>
    </lineage>
</organism>
<accession>A0A5C5X726</accession>
<evidence type="ECO:0000313" key="2">
    <source>
        <dbReference type="Proteomes" id="UP000317243"/>
    </source>
</evidence>
<comment type="caution">
    <text evidence="1">The sequence shown here is derived from an EMBL/GenBank/DDBJ whole genome shotgun (WGS) entry which is preliminary data.</text>
</comment>
<name>A0A5C5X726_9PLAN</name>
<dbReference type="EMBL" id="SIHI01000001">
    <property type="protein sequence ID" value="TWT58063.1"/>
    <property type="molecule type" value="Genomic_DNA"/>
</dbReference>
<sequence length="60" mass="7020">MTDIAHRSRCQARVCPLSNLIPWGTFTPYFDVIRQELTSYNPVSDIRKYYLHPTQFSVAD</sequence>
<gene>
    <name evidence="1" type="ORF">KOR42_14330</name>
</gene>
<proteinExistence type="predicted"/>
<dbReference type="AlphaFoldDB" id="A0A5C5X726"/>